<dbReference type="Pfam" id="PF04916">
    <property type="entry name" value="Phospholip_B"/>
    <property type="match status" value="1"/>
</dbReference>
<evidence type="ECO:0000256" key="6">
    <source>
        <dbReference type="SAM" id="SignalP"/>
    </source>
</evidence>
<feature type="chain" id="PRO_5012194973" evidence="6">
    <location>
        <begin position="23"/>
        <end position="849"/>
    </location>
</feature>
<gene>
    <name evidence="7" type="ORF">FRUB_04789</name>
</gene>
<dbReference type="PANTHER" id="PTHR35190:SF2">
    <property type="entry name" value="PROTEIN DCD1B"/>
    <property type="match status" value="1"/>
</dbReference>
<dbReference type="InterPro" id="IPR047794">
    <property type="entry name" value="C45_proenzyme-like"/>
</dbReference>
<sequence length="849" mass="92135">MIRCAFAGAVALFCLAATAAGAEPFHPDPLSVRRHDAGYRYPQDGWTVLHIEGEPYERGYQHGKLLAKEIETYIGVLSEHRATKNPAEYWDLYRELVGGLYLGRFDREYLEEMKGIAEGAAAGGAKVGGRAVDLTDIAGVNLWVELACLGDALRATPTGVEELTGAKPAPKFPPPPQEHHCSAFAATGPATADGKIVFGHITMWNVHQASHFFVWLDVKPAKGHRVVMQTFPGGIYSGTDYYISSSGLMMTETTIAQTRFETAGTPLASRARRGLQYANTIDELVKTLVEKNNGLYTNEWLIGDANTNEIAVLEQGTHAYRLRRSSKNEWLIPGVEGFYWGCNNAKDLQVRLETVQTVSGRPEDVSWRPVDRDLSWLTLYKQHRGKIDADFGKLAYSNPPLAKLHSLDAKVTTTALAKDLKAHALQGPPYGRVWEPPAALKEKYRIIRPLVPNDWTVLTTAAPAKADRVAADLGGRLPTDTPSATPTVAAWHGTLLPKTDADVWLTAGFARYERIVATENALRKRSNGRLSAQDRHELDLLLFRYRSDYLSARAARPEWRTGGSPPPALDAEFDRARWHREQTGYGVLTLHALRGYLGAESFDRAMDAFGRANAGKEVTVKAFTTALDDRIGNKVSTGWLARWVADKGTTAGKDVAGWLAKWGDSPEVGGAVFSTSRWLNEPEAAVIVYGTAGDVAATRAAATALQTAVRLGHGNMIVPTKADTEVTDADLKDRHVVLIGRPAVNSLSKRFATALPVTFGPGSFQVGQSTFANESTAVVAAGTNPLSPRHSVVLVAGLSAEATYRVADQANFLPAEAAVFLDGGRSRQFVVTRPKPAAADAPAATNRAK</sequence>
<keyword evidence="5" id="KW-0325">Glycoprotein</keyword>
<keyword evidence="4" id="KW-0443">Lipid metabolism</keyword>
<dbReference type="InterPro" id="IPR007000">
    <property type="entry name" value="PLipase_B-like"/>
</dbReference>
<dbReference type="Proteomes" id="UP000214646">
    <property type="component" value="Unassembled WGS sequence"/>
</dbReference>
<keyword evidence="1 6" id="KW-0732">Signal</keyword>
<keyword evidence="3" id="KW-0442">Lipid degradation</keyword>
<feature type="signal peptide" evidence="6">
    <location>
        <begin position="1"/>
        <end position="22"/>
    </location>
</feature>
<evidence type="ECO:0000313" key="8">
    <source>
        <dbReference type="Proteomes" id="UP000214646"/>
    </source>
</evidence>
<dbReference type="Gene3D" id="3.60.60.30">
    <property type="match status" value="1"/>
</dbReference>
<dbReference type="GO" id="GO:0016042">
    <property type="term" value="P:lipid catabolic process"/>
    <property type="evidence" value="ECO:0007669"/>
    <property type="project" value="UniProtKB-KW"/>
</dbReference>
<dbReference type="Gene3D" id="1.10.390.10">
    <property type="entry name" value="Neutral Protease Domain 2"/>
    <property type="match status" value="1"/>
</dbReference>
<dbReference type="EMBL" id="NIDE01000007">
    <property type="protein sequence ID" value="OWK40897.1"/>
    <property type="molecule type" value="Genomic_DNA"/>
</dbReference>
<proteinExistence type="predicted"/>
<dbReference type="AlphaFoldDB" id="A0A225DXR2"/>
<dbReference type="InterPro" id="IPR027268">
    <property type="entry name" value="Peptidase_M4/M1_CTD_sf"/>
</dbReference>
<accession>A0A225DXR2</accession>
<protein>
    <submittedName>
        <fullName evidence="7">Uncharacterized protein</fullName>
    </submittedName>
</protein>
<dbReference type="SUPFAM" id="SSF55486">
    <property type="entry name" value="Metalloproteases ('zincins'), catalytic domain"/>
    <property type="match status" value="1"/>
</dbReference>
<evidence type="ECO:0000256" key="2">
    <source>
        <dbReference type="ARBA" id="ARBA00022801"/>
    </source>
</evidence>
<organism evidence="7 8">
    <name type="scientific">Fimbriiglobus ruber</name>
    <dbReference type="NCBI Taxonomy" id="1908690"/>
    <lineage>
        <taxon>Bacteria</taxon>
        <taxon>Pseudomonadati</taxon>
        <taxon>Planctomycetota</taxon>
        <taxon>Planctomycetia</taxon>
        <taxon>Gemmatales</taxon>
        <taxon>Gemmataceae</taxon>
        <taxon>Fimbriiglobus</taxon>
    </lineage>
</organism>
<reference evidence="8" key="1">
    <citation type="submission" date="2017-06" db="EMBL/GenBank/DDBJ databases">
        <title>Genome analysis of Fimbriiglobus ruber SP5, the first member of the order Planctomycetales with confirmed chitinolytic capability.</title>
        <authorList>
            <person name="Ravin N.V."/>
            <person name="Rakitin A.L."/>
            <person name="Ivanova A.A."/>
            <person name="Beletsky A.V."/>
            <person name="Kulichevskaya I.S."/>
            <person name="Mardanov A.V."/>
            <person name="Dedysh S.N."/>
        </authorList>
    </citation>
    <scope>NUCLEOTIDE SEQUENCE [LARGE SCALE GENOMIC DNA]</scope>
    <source>
        <strain evidence="8">SP5</strain>
    </source>
</reference>
<comment type="caution">
    <text evidence="7">The sequence shown here is derived from an EMBL/GenBank/DDBJ whole genome shotgun (WGS) entry which is preliminary data.</text>
</comment>
<dbReference type="RefSeq" id="WP_088255860.1">
    <property type="nucleotide sequence ID" value="NZ_NIDE01000007.1"/>
</dbReference>
<evidence type="ECO:0000256" key="4">
    <source>
        <dbReference type="ARBA" id="ARBA00023098"/>
    </source>
</evidence>
<dbReference type="OrthoDB" id="264208at2"/>
<name>A0A225DXR2_9BACT</name>
<evidence type="ECO:0000256" key="1">
    <source>
        <dbReference type="ARBA" id="ARBA00022729"/>
    </source>
</evidence>
<dbReference type="PANTHER" id="PTHR35190">
    <property type="entry name" value="PROTEIN DCD1B"/>
    <property type="match status" value="1"/>
</dbReference>
<keyword evidence="2" id="KW-0378">Hydrolase</keyword>
<keyword evidence="8" id="KW-1185">Reference proteome</keyword>
<evidence type="ECO:0000313" key="7">
    <source>
        <dbReference type="EMBL" id="OWK40897.1"/>
    </source>
</evidence>
<evidence type="ECO:0000256" key="3">
    <source>
        <dbReference type="ARBA" id="ARBA00022963"/>
    </source>
</evidence>
<dbReference type="GO" id="GO:0004620">
    <property type="term" value="F:phospholipase activity"/>
    <property type="evidence" value="ECO:0007669"/>
    <property type="project" value="InterPro"/>
</dbReference>
<dbReference type="NCBIfam" id="NF040521">
    <property type="entry name" value="C45_proenzyme"/>
    <property type="match status" value="1"/>
</dbReference>
<evidence type="ECO:0000256" key="5">
    <source>
        <dbReference type="ARBA" id="ARBA00023180"/>
    </source>
</evidence>
<dbReference type="InterPro" id="IPR047803">
    <property type="entry name" value="DCD1A/B-like"/>
</dbReference>